<feature type="chain" id="PRO_5046533669" evidence="6">
    <location>
        <begin position="20"/>
        <end position="181"/>
    </location>
</feature>
<dbReference type="PANTHER" id="PTHR10206">
    <property type="entry name" value="CATHELICIDIN"/>
    <property type="match status" value="1"/>
</dbReference>
<dbReference type="SUPFAM" id="SSF54403">
    <property type="entry name" value="Cystatin/monellin"/>
    <property type="match status" value="1"/>
</dbReference>
<evidence type="ECO:0000256" key="1">
    <source>
        <dbReference type="ARBA" id="ARBA00004613"/>
    </source>
</evidence>
<reference evidence="7" key="1">
    <citation type="submission" date="2023-05" db="EMBL/GenBank/DDBJ databases">
        <authorList>
            <person name="Stuckert A."/>
        </authorList>
    </citation>
    <scope>NUCLEOTIDE SEQUENCE</scope>
</reference>
<evidence type="ECO:0000256" key="2">
    <source>
        <dbReference type="ARBA" id="ARBA00005320"/>
    </source>
</evidence>
<comment type="subcellular location">
    <subcellularLocation>
        <location evidence="1">Secreted</location>
    </subcellularLocation>
</comment>
<evidence type="ECO:0000256" key="6">
    <source>
        <dbReference type="SAM" id="SignalP"/>
    </source>
</evidence>
<keyword evidence="3" id="KW-0964">Secreted</keyword>
<dbReference type="InterPro" id="IPR001894">
    <property type="entry name" value="Cathelicidin-like"/>
</dbReference>
<keyword evidence="8" id="KW-1185">Reference proteome</keyword>
<proteinExistence type="inferred from homology"/>
<accession>A0ABN9G8U4</accession>
<sequence>MGLSATLWFLMGLTAGSMAAPLLRWSDDDAAVMALYSADYYNKVSREDVLYGLLENDTEYITDEKSRFHQLSFSIQETGCQKSDKTPTDGCAFKEGGVVKSCTSDFFEDDDRDMVVVTCQNQDGHREHSRVRRSHEAVEEVVAAEGEGVVAADAVEEEVEDLDLALPSRESGAAGGGGRHA</sequence>
<feature type="signal peptide" evidence="6">
    <location>
        <begin position="1"/>
        <end position="19"/>
    </location>
</feature>
<dbReference type="Proteomes" id="UP001162483">
    <property type="component" value="Unassembled WGS sequence"/>
</dbReference>
<evidence type="ECO:0000313" key="8">
    <source>
        <dbReference type="Proteomes" id="UP001162483"/>
    </source>
</evidence>
<comment type="caution">
    <text evidence="7">The sequence shown here is derived from an EMBL/GenBank/DDBJ whole genome shotgun (WGS) entry which is preliminary data.</text>
</comment>
<name>A0ABN9G8U4_9NEOB</name>
<protein>
    <submittedName>
        <fullName evidence="7">Uncharacterized protein</fullName>
    </submittedName>
</protein>
<keyword evidence="6" id="KW-0732">Signal</keyword>
<evidence type="ECO:0000256" key="5">
    <source>
        <dbReference type="SAM" id="MobiDB-lite"/>
    </source>
</evidence>
<dbReference type="Pfam" id="PF00666">
    <property type="entry name" value="Cathelicidins"/>
    <property type="match status" value="1"/>
</dbReference>
<evidence type="ECO:0000256" key="3">
    <source>
        <dbReference type="ARBA" id="ARBA00022525"/>
    </source>
</evidence>
<keyword evidence="4" id="KW-1015">Disulfide bond</keyword>
<dbReference type="PANTHER" id="PTHR10206:SF0">
    <property type="entry name" value="CATHELICIDIN B1-RELATED"/>
    <property type="match status" value="1"/>
</dbReference>
<dbReference type="InterPro" id="IPR046350">
    <property type="entry name" value="Cystatin_sf"/>
</dbReference>
<dbReference type="EMBL" id="CATNWA010018120">
    <property type="protein sequence ID" value="CAI9605419.1"/>
    <property type="molecule type" value="Genomic_DNA"/>
</dbReference>
<evidence type="ECO:0000313" key="7">
    <source>
        <dbReference type="EMBL" id="CAI9605419.1"/>
    </source>
</evidence>
<evidence type="ECO:0000256" key="4">
    <source>
        <dbReference type="ARBA" id="ARBA00023157"/>
    </source>
</evidence>
<feature type="region of interest" description="Disordered" evidence="5">
    <location>
        <begin position="162"/>
        <end position="181"/>
    </location>
</feature>
<dbReference type="Gene3D" id="3.10.450.10">
    <property type="match status" value="1"/>
</dbReference>
<comment type="similarity">
    <text evidence="2">Belongs to the cathelicidin family.</text>
</comment>
<gene>
    <name evidence="7" type="ORF">SPARVUS_LOCUS13597630</name>
</gene>
<organism evidence="7 8">
    <name type="scientific">Staurois parvus</name>
    <dbReference type="NCBI Taxonomy" id="386267"/>
    <lineage>
        <taxon>Eukaryota</taxon>
        <taxon>Metazoa</taxon>
        <taxon>Chordata</taxon>
        <taxon>Craniata</taxon>
        <taxon>Vertebrata</taxon>
        <taxon>Euteleostomi</taxon>
        <taxon>Amphibia</taxon>
        <taxon>Batrachia</taxon>
        <taxon>Anura</taxon>
        <taxon>Neobatrachia</taxon>
        <taxon>Ranoidea</taxon>
        <taxon>Ranidae</taxon>
        <taxon>Staurois</taxon>
    </lineage>
</organism>